<feature type="transmembrane region" description="Helical" evidence="7">
    <location>
        <begin position="281"/>
        <end position="301"/>
    </location>
</feature>
<feature type="transmembrane region" description="Helical" evidence="7">
    <location>
        <begin position="216"/>
        <end position="234"/>
    </location>
</feature>
<feature type="transmembrane region" description="Helical" evidence="7">
    <location>
        <begin position="184"/>
        <end position="204"/>
    </location>
</feature>
<feature type="transmembrane region" description="Helical" evidence="7">
    <location>
        <begin position="121"/>
        <end position="143"/>
    </location>
</feature>
<sequence>MFLNSINHFRAIAIVIIVAGHLYGVSDIKFDSFSQNVFGNLITGGTINFVFISGFLFHSVFYDRFKYSKFLKSKMKRVLVPYFFLSVIPILISLYTVPDYWNRIKSDDVIFGMYFISSLKFLISGSHLIAYWYIPFIILVFLMSPLHIKFIQLKFTNQILILILLGLVSLFIHRPFERIEVFQAIHSLVYFTPIYLFGIICSMHKDKIYKAAKNKELVLLLAAVLLAVIQAYLGQNGNYMQPLNNISGIVDLVLIQKTIMCLFFMVWLNRFENITNPYVNTVAKFSFPIFFLHPYFLSFSFRVKSHFNINFDYPWLMLIGFTMFFGIGSILVAKLIGEILPKYSVMLIGYGKKKKKYKILKKT</sequence>
<feature type="transmembrane region" description="Helical" evidence="7">
    <location>
        <begin position="155"/>
        <end position="172"/>
    </location>
</feature>
<evidence type="ECO:0000259" key="8">
    <source>
        <dbReference type="Pfam" id="PF01757"/>
    </source>
</evidence>
<keyword evidence="10" id="KW-1185">Reference proteome</keyword>
<gene>
    <name evidence="9" type="ORF">GCM10023314_21680</name>
</gene>
<dbReference type="Proteomes" id="UP001501302">
    <property type="component" value="Unassembled WGS sequence"/>
</dbReference>
<feature type="transmembrane region" description="Helical" evidence="7">
    <location>
        <begin position="313"/>
        <end position="336"/>
    </location>
</feature>
<comment type="subcellular location">
    <subcellularLocation>
        <location evidence="1">Cell membrane</location>
        <topology evidence="1">Multi-pass membrane protein</topology>
    </subcellularLocation>
</comment>
<keyword evidence="4 7" id="KW-0812">Transmembrane</keyword>
<feature type="transmembrane region" description="Helical" evidence="7">
    <location>
        <begin position="7"/>
        <end position="25"/>
    </location>
</feature>
<name>A0ABP9GQR0_9FLAO</name>
<protein>
    <submittedName>
        <fullName evidence="9">Acyltransferase</fullName>
    </submittedName>
</protein>
<evidence type="ECO:0000256" key="6">
    <source>
        <dbReference type="ARBA" id="ARBA00023136"/>
    </source>
</evidence>
<evidence type="ECO:0000256" key="7">
    <source>
        <dbReference type="SAM" id="Phobius"/>
    </source>
</evidence>
<dbReference type="RefSeq" id="WP_345192086.1">
    <property type="nucleotide sequence ID" value="NZ_BAABJJ010000033.1"/>
</dbReference>
<dbReference type="InterPro" id="IPR002656">
    <property type="entry name" value="Acyl_transf_3_dom"/>
</dbReference>
<evidence type="ECO:0000313" key="10">
    <source>
        <dbReference type="Proteomes" id="UP001501302"/>
    </source>
</evidence>
<keyword evidence="9" id="KW-0012">Acyltransferase</keyword>
<organism evidence="9 10">
    <name type="scientific">Algibacter agarivorans</name>
    <dbReference type="NCBI Taxonomy" id="1109741"/>
    <lineage>
        <taxon>Bacteria</taxon>
        <taxon>Pseudomonadati</taxon>
        <taxon>Bacteroidota</taxon>
        <taxon>Flavobacteriia</taxon>
        <taxon>Flavobacteriales</taxon>
        <taxon>Flavobacteriaceae</taxon>
        <taxon>Algibacter</taxon>
    </lineage>
</organism>
<evidence type="ECO:0000256" key="5">
    <source>
        <dbReference type="ARBA" id="ARBA00022989"/>
    </source>
</evidence>
<evidence type="ECO:0000256" key="2">
    <source>
        <dbReference type="ARBA" id="ARBA00007400"/>
    </source>
</evidence>
<keyword evidence="9" id="KW-0808">Transferase</keyword>
<evidence type="ECO:0000313" key="9">
    <source>
        <dbReference type="EMBL" id="GAA4948032.1"/>
    </source>
</evidence>
<dbReference type="Pfam" id="PF01757">
    <property type="entry name" value="Acyl_transf_3"/>
    <property type="match status" value="1"/>
</dbReference>
<comment type="caution">
    <text evidence="9">The sequence shown here is derived from an EMBL/GenBank/DDBJ whole genome shotgun (WGS) entry which is preliminary data.</text>
</comment>
<keyword evidence="6 7" id="KW-0472">Membrane</keyword>
<reference evidence="10" key="1">
    <citation type="journal article" date="2019" name="Int. J. Syst. Evol. Microbiol.">
        <title>The Global Catalogue of Microorganisms (GCM) 10K type strain sequencing project: providing services to taxonomists for standard genome sequencing and annotation.</title>
        <authorList>
            <consortium name="The Broad Institute Genomics Platform"/>
            <consortium name="The Broad Institute Genome Sequencing Center for Infectious Disease"/>
            <person name="Wu L."/>
            <person name="Ma J."/>
        </authorList>
    </citation>
    <scope>NUCLEOTIDE SEQUENCE [LARGE SCALE GENOMIC DNA]</scope>
    <source>
        <strain evidence="10">JCM 18285</strain>
    </source>
</reference>
<keyword evidence="3" id="KW-1003">Cell membrane</keyword>
<dbReference type="GO" id="GO:0016746">
    <property type="term" value="F:acyltransferase activity"/>
    <property type="evidence" value="ECO:0007669"/>
    <property type="project" value="UniProtKB-KW"/>
</dbReference>
<proteinExistence type="inferred from homology"/>
<accession>A0ABP9GQR0</accession>
<evidence type="ECO:0000256" key="3">
    <source>
        <dbReference type="ARBA" id="ARBA00022475"/>
    </source>
</evidence>
<keyword evidence="5 7" id="KW-1133">Transmembrane helix</keyword>
<dbReference type="PANTHER" id="PTHR40074">
    <property type="entry name" value="O-ACETYLTRANSFERASE WECH"/>
    <property type="match status" value="1"/>
</dbReference>
<dbReference type="PANTHER" id="PTHR40074:SF2">
    <property type="entry name" value="O-ACETYLTRANSFERASE WECH"/>
    <property type="match status" value="1"/>
</dbReference>
<dbReference type="EMBL" id="BAABJJ010000033">
    <property type="protein sequence ID" value="GAA4948032.1"/>
    <property type="molecule type" value="Genomic_DNA"/>
</dbReference>
<feature type="transmembrane region" description="Helical" evidence="7">
    <location>
        <begin position="78"/>
        <end position="101"/>
    </location>
</feature>
<feature type="transmembrane region" description="Helical" evidence="7">
    <location>
        <begin position="37"/>
        <end position="57"/>
    </location>
</feature>
<evidence type="ECO:0000256" key="1">
    <source>
        <dbReference type="ARBA" id="ARBA00004651"/>
    </source>
</evidence>
<comment type="similarity">
    <text evidence="2">Belongs to the acyltransferase 3 family.</text>
</comment>
<feature type="domain" description="Acyltransferase 3" evidence="8">
    <location>
        <begin position="4"/>
        <end position="331"/>
    </location>
</feature>
<evidence type="ECO:0000256" key="4">
    <source>
        <dbReference type="ARBA" id="ARBA00022692"/>
    </source>
</evidence>
<feature type="transmembrane region" description="Helical" evidence="7">
    <location>
        <begin position="246"/>
        <end position="269"/>
    </location>
</feature>